<dbReference type="PANTHER" id="PTHR33127:SF97">
    <property type="entry name" value="OS08G0448300 PROTEIN"/>
    <property type="match status" value="1"/>
</dbReference>
<reference evidence="2 3" key="1">
    <citation type="submission" date="2016-09" db="EMBL/GenBank/DDBJ databases">
        <title>The draft genome of Dichanthelium oligosanthes: A C3 panicoid grass species.</title>
        <authorList>
            <person name="Studer A.J."/>
            <person name="Schnable J.C."/>
            <person name="Brutnell T.P."/>
        </authorList>
    </citation>
    <scope>NUCLEOTIDE SEQUENCE [LARGE SCALE GENOMIC DNA]</scope>
    <source>
        <strain evidence="3">cv. Kellogg 1175</strain>
        <tissue evidence="2">Leaf</tissue>
    </source>
</reference>
<protein>
    <recommendedName>
        <fullName evidence="1">F-box domain-containing protein</fullName>
    </recommendedName>
</protein>
<dbReference type="AlphaFoldDB" id="A0A1E5W798"/>
<dbReference type="Pfam" id="PF03478">
    <property type="entry name" value="Beta-prop_KIB1-4"/>
    <property type="match status" value="2"/>
</dbReference>
<feature type="non-terminal residue" evidence="2">
    <location>
        <position position="1"/>
    </location>
</feature>
<sequence>LGNPSSLPPNQILAQSDRDSLLTTRLLIESNRRPATATSLPVPLELEIGRKPLLSGSMSTDMNTFIAVDASLPSCDAGASVERRGIPHPSTMRWGHTERLVESDGDVFLPQFYTHGFYNLEVIDMDIHRLDTSRYVWEKVESIGDRSIFVAGNCVVLSSATAIRPGCVYFLHRHCRDGIRLYTICLDDRTMSCSLLPAACGDMYWVVPSSLKNELDEHLAILSSKLSNKIKLTFDEDAEQVVAPWSRLPIDMVEELVPKISFIEYLNIREVCKRWSLISKPVQYAKRYPRYPMLMSICSSSAGVFKLFDPIVEKEYSIKNSTLVPSKDYFQMLLFAKDGWVMVLRGEKYIYAVNPFTGERFDFPELPWLGMHNYDGISFLSAPKSVDFVVCSIHKERDSNPARRDYVYVMVWRAGDKQWTEKKIDDHTQFRTAYSNPVFYHGEFYCLGTRGNLGVFNPDKMTWRVLDKPEPILDGDPMPVMMPAPRDICRNRICMPKLGAYSEAREAKHSAFYDLKARKYYRSYYGLTERMNSIWVVPNFRDQ</sequence>
<proteinExistence type="predicted"/>
<accession>A0A1E5W798</accession>
<evidence type="ECO:0000313" key="2">
    <source>
        <dbReference type="EMBL" id="OEL33205.1"/>
    </source>
</evidence>
<dbReference type="EMBL" id="LWDX02019609">
    <property type="protein sequence ID" value="OEL33205.1"/>
    <property type="molecule type" value="Genomic_DNA"/>
</dbReference>
<name>A0A1E5W798_9POAL</name>
<comment type="caution">
    <text evidence="2">The sequence shown here is derived from an EMBL/GenBank/DDBJ whole genome shotgun (WGS) entry which is preliminary data.</text>
</comment>
<feature type="domain" description="F-box" evidence="1">
    <location>
        <begin position="242"/>
        <end position="287"/>
    </location>
</feature>
<evidence type="ECO:0000259" key="1">
    <source>
        <dbReference type="PROSITE" id="PS50181"/>
    </source>
</evidence>
<dbReference type="PANTHER" id="PTHR33127">
    <property type="entry name" value="TRANSMEMBRANE PROTEIN"/>
    <property type="match status" value="1"/>
</dbReference>
<gene>
    <name evidence="2" type="ORF">BAE44_0005776</name>
</gene>
<evidence type="ECO:0000313" key="3">
    <source>
        <dbReference type="Proteomes" id="UP000095767"/>
    </source>
</evidence>
<dbReference type="Proteomes" id="UP000095767">
    <property type="component" value="Unassembled WGS sequence"/>
</dbReference>
<keyword evidence="3" id="KW-1185">Reference proteome</keyword>
<organism evidence="2 3">
    <name type="scientific">Dichanthelium oligosanthes</name>
    <dbReference type="NCBI Taxonomy" id="888268"/>
    <lineage>
        <taxon>Eukaryota</taxon>
        <taxon>Viridiplantae</taxon>
        <taxon>Streptophyta</taxon>
        <taxon>Embryophyta</taxon>
        <taxon>Tracheophyta</taxon>
        <taxon>Spermatophyta</taxon>
        <taxon>Magnoliopsida</taxon>
        <taxon>Liliopsida</taxon>
        <taxon>Poales</taxon>
        <taxon>Poaceae</taxon>
        <taxon>PACMAD clade</taxon>
        <taxon>Panicoideae</taxon>
        <taxon>Panicodae</taxon>
        <taxon>Paniceae</taxon>
        <taxon>Dichantheliinae</taxon>
        <taxon>Dichanthelium</taxon>
    </lineage>
</organism>
<dbReference type="PROSITE" id="PS50181">
    <property type="entry name" value="FBOX"/>
    <property type="match status" value="1"/>
</dbReference>
<dbReference type="InterPro" id="IPR005174">
    <property type="entry name" value="KIB1-4_b-propeller"/>
</dbReference>
<dbReference type="InterPro" id="IPR001810">
    <property type="entry name" value="F-box_dom"/>
</dbReference>
<dbReference type="OrthoDB" id="679467at2759"/>